<evidence type="ECO:0000313" key="13">
    <source>
        <dbReference type="Proteomes" id="UP000324222"/>
    </source>
</evidence>
<keyword evidence="4 9" id="KW-0547">Nucleotide-binding</keyword>
<evidence type="ECO:0000256" key="8">
    <source>
        <dbReference type="ARBA" id="ARBA00047899"/>
    </source>
</evidence>
<feature type="domain" description="Protein kinase" evidence="11">
    <location>
        <begin position="117"/>
        <end position="395"/>
    </location>
</feature>
<dbReference type="Proteomes" id="UP000324222">
    <property type="component" value="Unassembled WGS sequence"/>
</dbReference>
<dbReference type="InterPro" id="IPR000719">
    <property type="entry name" value="Prot_kinase_dom"/>
</dbReference>
<name>A0A5B7CY15_PORTR</name>
<feature type="compositionally biased region" description="Basic and acidic residues" evidence="10">
    <location>
        <begin position="323"/>
        <end position="332"/>
    </location>
</feature>
<evidence type="ECO:0000256" key="5">
    <source>
        <dbReference type="ARBA" id="ARBA00022777"/>
    </source>
</evidence>
<dbReference type="PROSITE" id="PS00109">
    <property type="entry name" value="PROTEIN_KINASE_TYR"/>
    <property type="match status" value="1"/>
</dbReference>
<dbReference type="GO" id="GO:0004715">
    <property type="term" value="F:non-membrane spanning protein tyrosine kinase activity"/>
    <property type="evidence" value="ECO:0007669"/>
    <property type="project" value="UniProtKB-EC"/>
</dbReference>
<evidence type="ECO:0000256" key="2">
    <source>
        <dbReference type="ARBA" id="ARBA00022443"/>
    </source>
</evidence>
<dbReference type="Gene3D" id="3.30.200.20">
    <property type="entry name" value="Phosphorylase Kinase, domain 1"/>
    <property type="match status" value="1"/>
</dbReference>
<evidence type="ECO:0000256" key="10">
    <source>
        <dbReference type="SAM" id="MobiDB-lite"/>
    </source>
</evidence>
<organism evidence="12 13">
    <name type="scientific">Portunus trituberculatus</name>
    <name type="common">Swimming crab</name>
    <name type="synonym">Neptunus trituberculatus</name>
    <dbReference type="NCBI Taxonomy" id="210409"/>
    <lineage>
        <taxon>Eukaryota</taxon>
        <taxon>Metazoa</taxon>
        <taxon>Ecdysozoa</taxon>
        <taxon>Arthropoda</taxon>
        <taxon>Crustacea</taxon>
        <taxon>Multicrustacea</taxon>
        <taxon>Malacostraca</taxon>
        <taxon>Eumalacostraca</taxon>
        <taxon>Eucarida</taxon>
        <taxon>Decapoda</taxon>
        <taxon>Pleocyemata</taxon>
        <taxon>Brachyura</taxon>
        <taxon>Eubrachyura</taxon>
        <taxon>Portunoidea</taxon>
        <taxon>Portunidae</taxon>
        <taxon>Portuninae</taxon>
        <taxon>Portunus</taxon>
    </lineage>
</organism>
<accession>A0A5B7CY15</accession>
<dbReference type="SUPFAM" id="SSF56112">
    <property type="entry name" value="Protein kinase-like (PK-like)"/>
    <property type="match status" value="1"/>
</dbReference>
<dbReference type="PROSITE" id="PS00107">
    <property type="entry name" value="PROTEIN_KINASE_ATP"/>
    <property type="match status" value="1"/>
</dbReference>
<feature type="compositionally biased region" description="Polar residues" evidence="10">
    <location>
        <begin position="422"/>
        <end position="433"/>
    </location>
</feature>
<evidence type="ECO:0000256" key="1">
    <source>
        <dbReference type="ARBA" id="ARBA00011903"/>
    </source>
</evidence>
<reference evidence="12 13" key="1">
    <citation type="submission" date="2019-05" db="EMBL/GenBank/DDBJ databases">
        <title>Another draft genome of Portunus trituberculatus and its Hox gene families provides insights of decapod evolution.</title>
        <authorList>
            <person name="Jeong J.-H."/>
            <person name="Song I."/>
            <person name="Kim S."/>
            <person name="Choi T."/>
            <person name="Kim D."/>
            <person name="Ryu S."/>
            <person name="Kim W."/>
        </authorList>
    </citation>
    <scope>NUCLEOTIDE SEQUENCE [LARGE SCALE GENOMIC DNA]</scope>
    <source>
        <tissue evidence="12">Muscle</tissue>
    </source>
</reference>
<dbReference type="PROSITE" id="PS50011">
    <property type="entry name" value="PROTEIN_KINASE_DOM"/>
    <property type="match status" value="1"/>
</dbReference>
<evidence type="ECO:0000256" key="4">
    <source>
        <dbReference type="ARBA" id="ARBA00022741"/>
    </source>
</evidence>
<feature type="region of interest" description="Disordered" evidence="10">
    <location>
        <begin position="511"/>
        <end position="530"/>
    </location>
</feature>
<feature type="region of interest" description="Disordered" evidence="10">
    <location>
        <begin position="467"/>
        <end position="499"/>
    </location>
</feature>
<feature type="binding site" evidence="9">
    <location>
        <position position="149"/>
    </location>
    <ligand>
        <name>ATP</name>
        <dbReference type="ChEBI" id="CHEBI:30616"/>
    </ligand>
</feature>
<feature type="region of interest" description="Disordered" evidence="10">
    <location>
        <begin position="540"/>
        <end position="671"/>
    </location>
</feature>
<comment type="catalytic activity">
    <reaction evidence="8">
        <text>L-threonyl-[protein] + ATP = O-phospho-L-threonyl-[protein] + ADP + H(+)</text>
        <dbReference type="Rhea" id="RHEA:46608"/>
        <dbReference type="Rhea" id="RHEA-COMP:11060"/>
        <dbReference type="Rhea" id="RHEA-COMP:11605"/>
        <dbReference type="ChEBI" id="CHEBI:15378"/>
        <dbReference type="ChEBI" id="CHEBI:30013"/>
        <dbReference type="ChEBI" id="CHEBI:30616"/>
        <dbReference type="ChEBI" id="CHEBI:61977"/>
        <dbReference type="ChEBI" id="CHEBI:456216"/>
        <dbReference type="EC" id="2.7.11.1"/>
    </reaction>
</comment>
<dbReference type="FunFam" id="3.30.200.20:FF:000107">
    <property type="entry name" value="Putative activated CDC42 kinase 1"/>
    <property type="match status" value="1"/>
</dbReference>
<evidence type="ECO:0000256" key="7">
    <source>
        <dbReference type="ARBA" id="ARBA00023137"/>
    </source>
</evidence>
<dbReference type="InterPro" id="IPR020635">
    <property type="entry name" value="Tyr_kinase_cat_dom"/>
</dbReference>
<gene>
    <name evidence="12" type="primary">Tnk2_0</name>
    <name evidence="12" type="ORF">E2C01_006374</name>
</gene>
<feature type="region of interest" description="Disordered" evidence="10">
    <location>
        <begin position="323"/>
        <end position="347"/>
    </location>
</feature>
<feature type="compositionally biased region" description="Polar residues" evidence="10">
    <location>
        <begin position="511"/>
        <end position="520"/>
    </location>
</feature>
<feature type="compositionally biased region" description="Polar residues" evidence="10">
    <location>
        <begin position="570"/>
        <end position="601"/>
    </location>
</feature>
<keyword evidence="6 9" id="KW-0067">ATP-binding</keyword>
<evidence type="ECO:0000259" key="11">
    <source>
        <dbReference type="PROSITE" id="PS50011"/>
    </source>
</evidence>
<dbReference type="EMBL" id="VSRR010000295">
    <property type="protein sequence ID" value="MPC13634.1"/>
    <property type="molecule type" value="Genomic_DNA"/>
</dbReference>
<dbReference type="PRINTS" id="PR00109">
    <property type="entry name" value="TYRKINASE"/>
</dbReference>
<feature type="region of interest" description="Disordered" evidence="10">
    <location>
        <begin position="422"/>
        <end position="446"/>
    </location>
</feature>
<evidence type="ECO:0000256" key="6">
    <source>
        <dbReference type="ARBA" id="ARBA00022840"/>
    </source>
</evidence>
<dbReference type="Gene3D" id="1.10.510.10">
    <property type="entry name" value="Transferase(Phosphotransferase) domain 1"/>
    <property type="match status" value="1"/>
</dbReference>
<dbReference type="GO" id="GO:0005524">
    <property type="term" value="F:ATP binding"/>
    <property type="evidence" value="ECO:0007669"/>
    <property type="project" value="UniProtKB-UniRule"/>
</dbReference>
<dbReference type="GO" id="GO:0002009">
    <property type="term" value="P:morphogenesis of an epithelium"/>
    <property type="evidence" value="ECO:0007669"/>
    <property type="project" value="UniProtKB-ARBA"/>
</dbReference>
<dbReference type="InterPro" id="IPR008266">
    <property type="entry name" value="Tyr_kinase_AS"/>
</dbReference>
<evidence type="ECO:0000313" key="12">
    <source>
        <dbReference type="EMBL" id="MPC13634.1"/>
    </source>
</evidence>
<dbReference type="CDD" id="cd09539">
    <property type="entry name" value="SAM_TNK-like"/>
    <property type="match status" value="1"/>
</dbReference>
<dbReference type="GO" id="GO:0004674">
    <property type="term" value="F:protein serine/threonine kinase activity"/>
    <property type="evidence" value="ECO:0007669"/>
    <property type="project" value="UniProtKB-EC"/>
</dbReference>
<comment type="caution">
    <text evidence="12">The sequence shown here is derived from an EMBL/GenBank/DDBJ whole genome shotgun (WGS) entry which is preliminary data.</text>
</comment>
<dbReference type="EC" id="2.7.10.2" evidence="1"/>
<keyword evidence="3" id="KW-0808">Transferase</keyword>
<dbReference type="PANTHER" id="PTHR24418">
    <property type="entry name" value="TYROSINE-PROTEIN KINASE"/>
    <property type="match status" value="1"/>
</dbReference>
<dbReference type="SMART" id="SM00219">
    <property type="entry name" value="TyrKc"/>
    <property type="match status" value="1"/>
</dbReference>
<dbReference type="OrthoDB" id="635774at2759"/>
<dbReference type="AlphaFoldDB" id="A0A5B7CY15"/>
<evidence type="ECO:0000256" key="9">
    <source>
        <dbReference type="PROSITE-ProRule" id="PRU10141"/>
    </source>
</evidence>
<dbReference type="InterPro" id="IPR049587">
    <property type="entry name" value="TNK-like_SAM"/>
</dbReference>
<proteinExistence type="predicted"/>
<dbReference type="InterPro" id="IPR017441">
    <property type="entry name" value="Protein_kinase_ATP_BS"/>
</dbReference>
<sequence length="791" mass="86521">MGDVEGDELEAVRSILVEVQLGQFFTRVRDDLQVTRLSHFEYVQLEDLERIGLGKPAARRLLEAVKKRRTAAWMKSLVSRILPSTTGSSSQGKTKASAASDDSHTLGLTCLIPEQELTLGQKIGDGSFGVVKKAQWTGSGGQMKEVAVKILKQDVLHVPGTLDDFIKEVQAMHQLSHSNLILLFGIVLSNPLMMVTELAPLGSLLDYLRKQLCHVSVLTLCNYSVQIANGMKYLESRRFIHRDLAARNVLMASVDKLKIGDFGLMRALPQQEDCYVMSEQKKVPFPWCAPESLKSKHFSHASEPQSLRLRHGQQRQFNYGRLVNEKGPEDSPRAQTLKNPKKASKGRDEILIDLSESGHQRSHSFTDLRPGGIGEVNGQLRGSLSSLYDPVSSAFPEYCNIDPRGEGNQCLYMNLTNSSPAIAANPDTSSHWSPSRHRKQGGPLPNQVYNQLQEARNQVFHEHSELPQPDFSVSAGGDVDEFSNNSDFSDDWDDEQNDSRGNYALENIHEVSSQYQNTEPVGSGGVSGMKESAKKQDYYTNVGEDPFDTSHVRCYDEPPLDTSQEEKSSSDGITDQASAVNRISQQNVPSQPHSGSTSFTRAVSEDKTRLPVNVSSNYQTNRPAPSPNVPSGGASYLTSGRTEPSHSLGTSASTTSLASKSPTQESSPSQGTILQPTLVLNPQVTVNYNQLQVVCGGGGSGESKGAKGEALVYRITAVVPGTSEAAARQALHVACGDYLGAVQYLKVEKLYRLGVVNKDKCKEVLEANSWELERSASALLDLYPDVESPKV</sequence>
<dbReference type="InterPro" id="IPR011009">
    <property type="entry name" value="Kinase-like_dom_sf"/>
</dbReference>
<feature type="compositionally biased region" description="Low complexity" evidence="10">
    <location>
        <begin position="645"/>
        <end position="663"/>
    </location>
</feature>
<keyword evidence="2" id="KW-0728">SH3 domain</keyword>
<dbReference type="InterPro" id="IPR055175">
    <property type="entry name" value="ACK/TNK-like_SAM"/>
</dbReference>
<keyword evidence="13" id="KW-1185">Reference proteome</keyword>
<dbReference type="Pfam" id="PF22931">
    <property type="entry name" value="SAM_TNK"/>
    <property type="match status" value="1"/>
</dbReference>
<protein>
    <recommendedName>
        <fullName evidence="1">non-specific protein-tyrosine kinase</fullName>
        <ecNumber evidence="1">2.7.10.2</ecNumber>
    </recommendedName>
</protein>
<feature type="compositionally biased region" description="Polar residues" evidence="10">
    <location>
        <begin position="613"/>
        <end position="623"/>
    </location>
</feature>
<dbReference type="Pfam" id="PF07714">
    <property type="entry name" value="PK_Tyr_Ser-Thr"/>
    <property type="match status" value="1"/>
</dbReference>
<dbReference type="InterPro" id="IPR050198">
    <property type="entry name" value="Non-receptor_tyrosine_kinases"/>
</dbReference>
<keyword evidence="5 12" id="KW-0418">Kinase</keyword>
<evidence type="ECO:0000256" key="3">
    <source>
        <dbReference type="ARBA" id="ARBA00022679"/>
    </source>
</evidence>
<dbReference type="InterPro" id="IPR001245">
    <property type="entry name" value="Ser-Thr/Tyr_kinase_cat_dom"/>
</dbReference>
<keyword evidence="7" id="KW-0829">Tyrosine-protein kinase</keyword>